<evidence type="ECO:0000256" key="3">
    <source>
        <dbReference type="ARBA" id="ARBA00022989"/>
    </source>
</evidence>
<evidence type="ECO:0000313" key="8">
    <source>
        <dbReference type="EMBL" id="GJJ10987.1"/>
    </source>
</evidence>
<feature type="transmembrane region" description="Helical" evidence="6">
    <location>
        <begin position="161"/>
        <end position="180"/>
    </location>
</feature>
<dbReference type="Gene3D" id="1.20.1250.20">
    <property type="entry name" value="MFS general substrate transporter like domains"/>
    <property type="match status" value="1"/>
</dbReference>
<keyword evidence="3 6" id="KW-1133">Transmembrane helix</keyword>
<feature type="transmembrane region" description="Helical" evidence="6">
    <location>
        <begin position="403"/>
        <end position="422"/>
    </location>
</feature>
<reference evidence="8" key="1">
    <citation type="submission" date="2021-10" db="EMBL/GenBank/DDBJ databases">
        <title>De novo Genome Assembly of Clathrus columnatus (Basidiomycota, Fungi) Using Illumina and Nanopore Sequence Data.</title>
        <authorList>
            <person name="Ogiso-Tanaka E."/>
            <person name="Itagaki H."/>
            <person name="Hosoya T."/>
            <person name="Hosaka K."/>
        </authorList>
    </citation>
    <scope>NUCLEOTIDE SEQUENCE</scope>
    <source>
        <strain evidence="8">MO-923</strain>
    </source>
</reference>
<dbReference type="Proteomes" id="UP001050691">
    <property type="component" value="Unassembled WGS sequence"/>
</dbReference>
<dbReference type="AlphaFoldDB" id="A0AAV5ABB1"/>
<evidence type="ECO:0000256" key="5">
    <source>
        <dbReference type="SAM" id="MobiDB-lite"/>
    </source>
</evidence>
<feature type="transmembrane region" description="Helical" evidence="6">
    <location>
        <begin position="442"/>
        <end position="462"/>
    </location>
</feature>
<dbReference type="Gene3D" id="1.20.1720.10">
    <property type="entry name" value="Multidrug resistance protein D"/>
    <property type="match status" value="1"/>
</dbReference>
<gene>
    <name evidence="8" type="ORF">Clacol_005216</name>
</gene>
<evidence type="ECO:0000256" key="1">
    <source>
        <dbReference type="ARBA" id="ARBA00004141"/>
    </source>
</evidence>
<dbReference type="InterPro" id="IPR011701">
    <property type="entry name" value="MFS"/>
</dbReference>
<comment type="subcellular location">
    <subcellularLocation>
        <location evidence="1">Membrane</location>
        <topology evidence="1">Multi-pass membrane protein</topology>
    </subcellularLocation>
</comment>
<dbReference type="SUPFAM" id="SSF103473">
    <property type="entry name" value="MFS general substrate transporter"/>
    <property type="match status" value="1"/>
</dbReference>
<feature type="transmembrane region" description="Helical" evidence="6">
    <location>
        <begin position="226"/>
        <end position="249"/>
    </location>
</feature>
<evidence type="ECO:0000256" key="4">
    <source>
        <dbReference type="ARBA" id="ARBA00023136"/>
    </source>
</evidence>
<dbReference type="InterPro" id="IPR020846">
    <property type="entry name" value="MFS_dom"/>
</dbReference>
<protein>
    <recommendedName>
        <fullName evidence="7">Major facilitator superfamily (MFS) profile domain-containing protein</fullName>
    </recommendedName>
</protein>
<dbReference type="InterPro" id="IPR036259">
    <property type="entry name" value="MFS_trans_sf"/>
</dbReference>
<evidence type="ECO:0000256" key="6">
    <source>
        <dbReference type="SAM" id="Phobius"/>
    </source>
</evidence>
<evidence type="ECO:0000313" key="9">
    <source>
        <dbReference type="Proteomes" id="UP001050691"/>
    </source>
</evidence>
<feature type="transmembrane region" description="Helical" evidence="6">
    <location>
        <begin position="378"/>
        <end position="396"/>
    </location>
</feature>
<name>A0AAV5ABB1_9AGAM</name>
<dbReference type="EMBL" id="BPWL01000006">
    <property type="protein sequence ID" value="GJJ10987.1"/>
    <property type="molecule type" value="Genomic_DNA"/>
</dbReference>
<dbReference type="GO" id="GO:0005886">
    <property type="term" value="C:plasma membrane"/>
    <property type="evidence" value="ECO:0007669"/>
    <property type="project" value="TreeGrafter"/>
</dbReference>
<feature type="transmembrane region" description="Helical" evidence="6">
    <location>
        <begin position="350"/>
        <end position="372"/>
    </location>
</feature>
<accession>A0AAV5ABB1</accession>
<sequence>MKDIDGIELSQSTGCTSDNSHAPVITPASKPKRGSRFWLIMAALCLSLFLAALEFTAVATALPIISADLRGGSFIWVGTAYALASSAILPMTGGAAQIFGRRPTMVASIFLFAFGSALCGAAQSMTMLIIGRTVQGMGGGGILSFSAIILADLVPLRERGIFAALFGLTWSLAAAIGPVVGGGLSNEGQWRWIFYLNLPLCALAGSAVQILVKLPTPTGSFRTKILSFDWIGNVIIIGATAAVTVAFVNGGVVDSWTSAKILTPLIIGVVGLVIFLVYESRFPKNPLVPFSILANRTSASGYVQTFLLPVTSLAGICDDDHLLENINCNLHYLPVYFQACKGADASRSGILSLSMASVAIGAVIGGPSVKLISRYRPQIWFGWILQTLGISLLTTVKLETHVGVALVFIIIYGTGAGINYALQVYPIQAPLPVTANAHALAFFSFMRTFAGVWGVILGGLILQNELHHRLPPEFLVQFPSGIAIVYSSIPQISSLPEPLRTEVRKAFIDSLRVIWEVIATVCGLGFISTLFMKAHPLHDDTDKEWAPPEEIMMVTSEPNNEPSADSRHGLVYRPVAGRESEEAEVHVGIANRS</sequence>
<comment type="caution">
    <text evidence="8">The sequence shown here is derived from an EMBL/GenBank/DDBJ whole genome shotgun (WGS) entry which is preliminary data.</text>
</comment>
<feature type="transmembrane region" description="Helical" evidence="6">
    <location>
        <begin position="136"/>
        <end position="154"/>
    </location>
</feature>
<keyword evidence="2 6" id="KW-0812">Transmembrane</keyword>
<feature type="region of interest" description="Disordered" evidence="5">
    <location>
        <begin position="11"/>
        <end position="30"/>
    </location>
</feature>
<evidence type="ECO:0000259" key="7">
    <source>
        <dbReference type="PROSITE" id="PS50850"/>
    </source>
</evidence>
<proteinExistence type="predicted"/>
<feature type="transmembrane region" description="Helical" evidence="6">
    <location>
        <begin position="261"/>
        <end position="278"/>
    </location>
</feature>
<keyword evidence="9" id="KW-1185">Reference proteome</keyword>
<dbReference type="PANTHER" id="PTHR23501:SF102">
    <property type="entry name" value="DRUG TRANSPORTER, PUTATIVE (AFU_ORTHOLOGUE AFUA_3G08530)-RELATED"/>
    <property type="match status" value="1"/>
</dbReference>
<feature type="transmembrane region" description="Helical" evidence="6">
    <location>
        <begin position="513"/>
        <end position="532"/>
    </location>
</feature>
<feature type="transmembrane region" description="Helical" evidence="6">
    <location>
        <begin position="74"/>
        <end position="93"/>
    </location>
</feature>
<keyword evidence="4 6" id="KW-0472">Membrane</keyword>
<feature type="domain" description="Major facilitator superfamily (MFS) profile" evidence="7">
    <location>
        <begin position="40"/>
        <end position="537"/>
    </location>
</feature>
<evidence type="ECO:0000256" key="2">
    <source>
        <dbReference type="ARBA" id="ARBA00022692"/>
    </source>
</evidence>
<dbReference type="PROSITE" id="PS50850">
    <property type="entry name" value="MFS"/>
    <property type="match status" value="1"/>
</dbReference>
<feature type="compositionally biased region" description="Polar residues" evidence="5">
    <location>
        <begin position="11"/>
        <end position="20"/>
    </location>
</feature>
<feature type="transmembrane region" description="Helical" evidence="6">
    <location>
        <begin position="105"/>
        <end position="130"/>
    </location>
</feature>
<dbReference type="GO" id="GO:0022857">
    <property type="term" value="F:transmembrane transporter activity"/>
    <property type="evidence" value="ECO:0007669"/>
    <property type="project" value="InterPro"/>
</dbReference>
<feature type="transmembrane region" description="Helical" evidence="6">
    <location>
        <begin position="37"/>
        <end position="62"/>
    </location>
</feature>
<dbReference type="PANTHER" id="PTHR23501">
    <property type="entry name" value="MAJOR FACILITATOR SUPERFAMILY"/>
    <property type="match status" value="1"/>
</dbReference>
<organism evidence="8 9">
    <name type="scientific">Clathrus columnatus</name>
    <dbReference type="NCBI Taxonomy" id="1419009"/>
    <lineage>
        <taxon>Eukaryota</taxon>
        <taxon>Fungi</taxon>
        <taxon>Dikarya</taxon>
        <taxon>Basidiomycota</taxon>
        <taxon>Agaricomycotina</taxon>
        <taxon>Agaricomycetes</taxon>
        <taxon>Phallomycetidae</taxon>
        <taxon>Phallales</taxon>
        <taxon>Clathraceae</taxon>
        <taxon>Clathrus</taxon>
    </lineage>
</organism>
<feature type="transmembrane region" description="Helical" evidence="6">
    <location>
        <begin position="192"/>
        <end position="214"/>
    </location>
</feature>
<dbReference type="Pfam" id="PF07690">
    <property type="entry name" value="MFS_1"/>
    <property type="match status" value="1"/>
</dbReference>